<keyword evidence="1" id="KW-1133">Transmembrane helix</keyword>
<keyword evidence="1" id="KW-0812">Transmembrane</keyword>
<evidence type="ECO:0000256" key="1">
    <source>
        <dbReference type="SAM" id="Phobius"/>
    </source>
</evidence>
<keyword evidence="3" id="KW-1185">Reference proteome</keyword>
<dbReference type="RefSeq" id="WP_250749727.1">
    <property type="nucleotide sequence ID" value="NZ_CP098401.1"/>
</dbReference>
<dbReference type="EMBL" id="CP098401">
    <property type="protein sequence ID" value="URW74764.1"/>
    <property type="molecule type" value="Genomic_DNA"/>
</dbReference>
<gene>
    <name evidence="2" type="ORF">M9980_09270</name>
</gene>
<accession>A0ABY4TUC8</accession>
<organism evidence="2 3">
    <name type="scientific">Sphingomonas donggukensis</name>
    <dbReference type="NCBI Taxonomy" id="2949093"/>
    <lineage>
        <taxon>Bacteria</taxon>
        <taxon>Pseudomonadati</taxon>
        <taxon>Pseudomonadota</taxon>
        <taxon>Alphaproteobacteria</taxon>
        <taxon>Sphingomonadales</taxon>
        <taxon>Sphingomonadaceae</taxon>
        <taxon>Sphingomonas</taxon>
    </lineage>
</organism>
<sequence length="177" mass="18804">MTPTAATALRGHRIRIAAWSVAALLLLTPLVAMQFTTEVVWTPGDFLFAAIMMGTVGLLVELAVHATSDWSYRGGVMIAVAVSFLIVWINLAVGIIGSEDNPANLMFFAVPLIAGAGAVIARFRPLGMYRAMIAAAIGQVATFAIALVAGWAFIGPITLGFTFLWLCAARLFYTAAR</sequence>
<reference evidence="2" key="1">
    <citation type="submission" date="2022-05" db="EMBL/GenBank/DDBJ databases">
        <title>Sphingomonas sp. strain RMG20 Genome sequencing and assembly.</title>
        <authorList>
            <person name="Kim I."/>
        </authorList>
    </citation>
    <scope>NUCLEOTIDE SEQUENCE</scope>
    <source>
        <strain evidence="2">RMG20</strain>
    </source>
</reference>
<name>A0ABY4TUC8_9SPHN</name>
<dbReference type="Proteomes" id="UP001055580">
    <property type="component" value="Chromosome"/>
</dbReference>
<evidence type="ECO:0000313" key="2">
    <source>
        <dbReference type="EMBL" id="URW74764.1"/>
    </source>
</evidence>
<feature type="transmembrane region" description="Helical" evidence="1">
    <location>
        <begin position="159"/>
        <end position="176"/>
    </location>
</feature>
<protein>
    <recommendedName>
        <fullName evidence="4">HdeD family acid-resistance protein</fullName>
    </recommendedName>
</protein>
<feature type="transmembrane region" description="Helical" evidence="1">
    <location>
        <begin position="16"/>
        <end position="34"/>
    </location>
</feature>
<keyword evidence="1" id="KW-0472">Membrane</keyword>
<proteinExistence type="predicted"/>
<evidence type="ECO:0000313" key="3">
    <source>
        <dbReference type="Proteomes" id="UP001055580"/>
    </source>
</evidence>
<feature type="transmembrane region" description="Helical" evidence="1">
    <location>
        <begin position="133"/>
        <end position="153"/>
    </location>
</feature>
<feature type="transmembrane region" description="Helical" evidence="1">
    <location>
        <begin position="76"/>
        <end position="97"/>
    </location>
</feature>
<feature type="transmembrane region" description="Helical" evidence="1">
    <location>
        <begin position="46"/>
        <end position="64"/>
    </location>
</feature>
<evidence type="ECO:0008006" key="4">
    <source>
        <dbReference type="Google" id="ProtNLM"/>
    </source>
</evidence>
<feature type="transmembrane region" description="Helical" evidence="1">
    <location>
        <begin position="103"/>
        <end position="121"/>
    </location>
</feature>